<name>A0AAD8Y3L7_9STRA</name>
<dbReference type="PANTHER" id="PTHR43719">
    <property type="entry name" value="TWO-COMPONENT HISTIDINE KINASE"/>
    <property type="match status" value="1"/>
</dbReference>
<keyword evidence="7" id="KW-1185">Reference proteome</keyword>
<dbReference type="Gene3D" id="3.30.450.20">
    <property type="entry name" value="PAS domain"/>
    <property type="match status" value="1"/>
</dbReference>
<evidence type="ECO:0000259" key="4">
    <source>
        <dbReference type="PROSITE" id="PS50110"/>
    </source>
</evidence>
<dbReference type="InterPro" id="IPR050956">
    <property type="entry name" value="2C_system_His_kinase"/>
</dbReference>
<dbReference type="InterPro" id="IPR004358">
    <property type="entry name" value="Sig_transdc_His_kin-like_C"/>
</dbReference>
<dbReference type="InterPro" id="IPR005467">
    <property type="entry name" value="His_kinase_dom"/>
</dbReference>
<accession>A0AAD8Y3L7</accession>
<evidence type="ECO:0000313" key="7">
    <source>
        <dbReference type="Proteomes" id="UP001224775"/>
    </source>
</evidence>
<dbReference type="Pfam" id="PF02518">
    <property type="entry name" value="HATPase_c"/>
    <property type="match status" value="1"/>
</dbReference>
<evidence type="ECO:0000256" key="2">
    <source>
        <dbReference type="PROSITE-ProRule" id="PRU00169"/>
    </source>
</evidence>
<feature type="modified residue" description="4-aspartylphosphate" evidence="2">
    <location>
        <position position="768"/>
    </location>
</feature>
<dbReference type="AlphaFoldDB" id="A0AAD8Y3L7"/>
<dbReference type="CDD" id="cd00130">
    <property type="entry name" value="PAS"/>
    <property type="match status" value="1"/>
</dbReference>
<dbReference type="EC" id="2.7.13.3" evidence="6"/>
<dbReference type="Pfam" id="PF00072">
    <property type="entry name" value="Response_reg"/>
    <property type="match status" value="1"/>
</dbReference>
<dbReference type="PROSITE" id="PS50112">
    <property type="entry name" value="PAS"/>
    <property type="match status" value="1"/>
</dbReference>
<dbReference type="PROSITE" id="PS50110">
    <property type="entry name" value="RESPONSE_REGULATORY"/>
    <property type="match status" value="1"/>
</dbReference>
<dbReference type="CDD" id="cd17546">
    <property type="entry name" value="REC_hyHK_CKI1_RcsC-like"/>
    <property type="match status" value="1"/>
</dbReference>
<protein>
    <submittedName>
        <fullName evidence="6">Histidine kinase</fullName>
        <ecNumber evidence="6">2.7.13.3</ecNumber>
    </submittedName>
</protein>
<dbReference type="Gene3D" id="3.30.565.10">
    <property type="entry name" value="Histidine kinase-like ATPase, C-terminal domain"/>
    <property type="match status" value="1"/>
</dbReference>
<dbReference type="GO" id="GO:0000160">
    <property type="term" value="P:phosphorelay signal transduction system"/>
    <property type="evidence" value="ECO:0007669"/>
    <property type="project" value="InterPro"/>
</dbReference>
<evidence type="ECO:0000256" key="1">
    <source>
        <dbReference type="ARBA" id="ARBA00022553"/>
    </source>
</evidence>
<dbReference type="InterPro" id="IPR000014">
    <property type="entry name" value="PAS"/>
</dbReference>
<dbReference type="SUPFAM" id="SSF55874">
    <property type="entry name" value="ATPase domain of HSP90 chaperone/DNA topoisomerase II/histidine kinase"/>
    <property type="match status" value="1"/>
</dbReference>
<dbReference type="SUPFAM" id="SSF52172">
    <property type="entry name" value="CheY-like"/>
    <property type="match status" value="1"/>
</dbReference>
<evidence type="ECO:0000313" key="6">
    <source>
        <dbReference type="EMBL" id="KAK1738166.1"/>
    </source>
</evidence>
<dbReference type="SMART" id="SM00387">
    <property type="entry name" value="HATPase_c"/>
    <property type="match status" value="1"/>
</dbReference>
<feature type="domain" description="Histidine kinase" evidence="3">
    <location>
        <begin position="347"/>
        <end position="617"/>
    </location>
</feature>
<comment type="caution">
    <text evidence="6">The sequence shown here is derived from an EMBL/GenBank/DDBJ whole genome shotgun (WGS) entry which is preliminary data.</text>
</comment>
<evidence type="ECO:0000259" key="5">
    <source>
        <dbReference type="PROSITE" id="PS50112"/>
    </source>
</evidence>
<dbReference type="InterPro" id="IPR035965">
    <property type="entry name" value="PAS-like_dom_sf"/>
</dbReference>
<dbReference type="PRINTS" id="PR00344">
    <property type="entry name" value="BCTRLSENSOR"/>
</dbReference>
<dbReference type="EMBL" id="JATAAI010000021">
    <property type="protein sequence ID" value="KAK1738166.1"/>
    <property type="molecule type" value="Genomic_DNA"/>
</dbReference>
<dbReference type="Gene3D" id="3.40.50.2300">
    <property type="match status" value="1"/>
</dbReference>
<dbReference type="PANTHER" id="PTHR43719:SF28">
    <property type="entry name" value="PEROXIDE STRESS-ACTIVATED HISTIDINE KINASE MAK1-RELATED"/>
    <property type="match status" value="1"/>
</dbReference>
<proteinExistence type="predicted"/>
<feature type="domain" description="Response regulatory" evidence="4">
    <location>
        <begin position="716"/>
        <end position="835"/>
    </location>
</feature>
<dbReference type="InterPro" id="IPR003594">
    <property type="entry name" value="HATPase_dom"/>
</dbReference>
<evidence type="ECO:0000259" key="3">
    <source>
        <dbReference type="PROSITE" id="PS50109"/>
    </source>
</evidence>
<keyword evidence="1 2" id="KW-0597">Phosphoprotein</keyword>
<dbReference type="InterPro" id="IPR011006">
    <property type="entry name" value="CheY-like_superfamily"/>
</dbReference>
<gene>
    <name evidence="6" type="ORF">QTG54_010835</name>
</gene>
<dbReference type="Proteomes" id="UP001224775">
    <property type="component" value="Unassembled WGS sequence"/>
</dbReference>
<dbReference type="GO" id="GO:0004673">
    <property type="term" value="F:protein histidine kinase activity"/>
    <property type="evidence" value="ECO:0007669"/>
    <property type="project" value="UniProtKB-EC"/>
</dbReference>
<dbReference type="SUPFAM" id="SSF55785">
    <property type="entry name" value="PYP-like sensor domain (PAS domain)"/>
    <property type="match status" value="1"/>
</dbReference>
<dbReference type="InterPro" id="IPR001789">
    <property type="entry name" value="Sig_transdc_resp-reg_receiver"/>
</dbReference>
<dbReference type="InterPro" id="IPR036890">
    <property type="entry name" value="HATPase_C_sf"/>
</dbReference>
<organism evidence="6 7">
    <name type="scientific">Skeletonema marinoi</name>
    <dbReference type="NCBI Taxonomy" id="267567"/>
    <lineage>
        <taxon>Eukaryota</taxon>
        <taxon>Sar</taxon>
        <taxon>Stramenopiles</taxon>
        <taxon>Ochrophyta</taxon>
        <taxon>Bacillariophyta</taxon>
        <taxon>Coscinodiscophyceae</taxon>
        <taxon>Thalassiosirophycidae</taxon>
        <taxon>Thalassiosirales</taxon>
        <taxon>Skeletonemataceae</taxon>
        <taxon>Skeletonema</taxon>
        <taxon>Skeletonema marinoi-dohrnii complex</taxon>
    </lineage>
</organism>
<feature type="domain" description="PAS" evidence="5">
    <location>
        <begin position="171"/>
        <end position="240"/>
    </location>
</feature>
<dbReference type="SMART" id="SM00448">
    <property type="entry name" value="REC"/>
    <property type="match status" value="1"/>
</dbReference>
<reference evidence="6" key="1">
    <citation type="submission" date="2023-06" db="EMBL/GenBank/DDBJ databases">
        <title>Survivors Of The Sea: Transcriptome response of Skeletonema marinoi to long-term dormancy.</title>
        <authorList>
            <person name="Pinder M.I.M."/>
            <person name="Kourtchenko O."/>
            <person name="Robertson E.K."/>
            <person name="Larsson T."/>
            <person name="Maumus F."/>
            <person name="Osuna-Cruz C.M."/>
            <person name="Vancaester E."/>
            <person name="Stenow R."/>
            <person name="Vandepoele K."/>
            <person name="Ploug H."/>
            <person name="Bruchert V."/>
            <person name="Godhe A."/>
            <person name="Topel M."/>
        </authorList>
    </citation>
    <scope>NUCLEOTIDE SEQUENCE</scope>
    <source>
        <strain evidence="6">R05AC</strain>
    </source>
</reference>
<sequence length="849" mass="93518">MSSSSNLQSTLKFLSLPNTCPLSIIALDPNTGKPIGVNSTFENIFGPFYKFQEWEFSNAACDDDDGHTAATTGASPPTAASELNRTKFRNAINKVSNSLKYNGDGVVSWWGLTHTTIRNVEMLTLGTNEAGLPVRKFFDWTIGSVKEEEEGGAEAVILYGNLVNEVEESDRDAELIDFFQNAPIAMHWLNSDGTVLWANQTELNVLGYTAEEYIGQPIMNFCPDEKELVLEIFQQLGSGNAIADVPVRFRTKEGKIVHLLIDSNVAYKKDGSFGHTRCFIRDDTARKIRDARVQLLLDENERVSLTCGYIMFCLDFEMVPYMFNPLIMLSLYVLLQSLRMLDNFLSRTLHHIMGPLHALKATCDVVSDRLQTQKFDETERQNSVELLERASETISGSARMIADVSDLARFDEGALLRTKFTPFNLRNVGIEAIEKIQFRDLRMNGGDDGISVSVNLVGGGGSTALNTDRQVLLRVLQHLLENAVREVNPGGSVTLQITSSPPSATNSEGSVLVEIMDDGKGLPPGTCLEATISGIGEVNGGSHRYAIIGNRGSQDDPDELQKARAEMEEGLRNLKQNGVGVGLPVSYHLVRMLGGDLRHDAEFSGGTRIWFTLPNKIEDGDEDDQYEVLKTETIPKKGLPPTQISFVQSGQPDIKKRKREEDAEFGNFVSSDSSAATSNDCDDSTMVTSTPKGKYVDSVPPAAVAKCGVKASMPFSVLIVEDTDICARLLGMQLKKMKCSTQRAENGQVAIDILQKSMPGQFDLILMDLRMPVMDGLEATKLIREELKMGDIPILALTGEKRDDIQSECEGIGFTDFFSKPLPKKKLEETIAKYKALRDGVETIRGSQL</sequence>
<dbReference type="PROSITE" id="PS50109">
    <property type="entry name" value="HIS_KIN"/>
    <property type="match status" value="1"/>
</dbReference>
<keyword evidence="6" id="KW-0808">Transferase</keyword>
<dbReference type="NCBIfam" id="TIGR00229">
    <property type="entry name" value="sensory_box"/>
    <property type="match status" value="1"/>
</dbReference>
<keyword evidence="6" id="KW-0418">Kinase</keyword>
<dbReference type="SMART" id="SM00091">
    <property type="entry name" value="PAS"/>
    <property type="match status" value="1"/>
</dbReference>
<dbReference type="Pfam" id="PF13426">
    <property type="entry name" value="PAS_9"/>
    <property type="match status" value="1"/>
</dbReference>